<evidence type="ECO:0000313" key="2">
    <source>
        <dbReference type="EMBL" id="MFB9754952.1"/>
    </source>
</evidence>
<dbReference type="Pfam" id="PF08532">
    <property type="entry name" value="Glyco_hydro_42M"/>
    <property type="match status" value="1"/>
</dbReference>
<gene>
    <name evidence="2" type="ORF">ACFFNY_25545</name>
</gene>
<proteinExistence type="predicted"/>
<dbReference type="SUPFAM" id="SSF52317">
    <property type="entry name" value="Class I glutamine amidotransferase-like"/>
    <property type="match status" value="1"/>
</dbReference>
<dbReference type="InterPro" id="IPR029062">
    <property type="entry name" value="Class_I_gatase-like"/>
</dbReference>
<dbReference type="InterPro" id="IPR013738">
    <property type="entry name" value="Beta_galactosidase_Trimer"/>
</dbReference>
<evidence type="ECO:0000313" key="3">
    <source>
        <dbReference type="Proteomes" id="UP001589619"/>
    </source>
</evidence>
<name>A0ABV5W2Z3_9BACL</name>
<keyword evidence="3" id="KW-1185">Reference proteome</keyword>
<reference evidence="2 3" key="1">
    <citation type="submission" date="2024-09" db="EMBL/GenBank/DDBJ databases">
        <authorList>
            <person name="Sun Q."/>
            <person name="Mori K."/>
        </authorList>
    </citation>
    <scope>NUCLEOTIDE SEQUENCE [LARGE SCALE GENOMIC DNA]</scope>
    <source>
        <strain evidence="2 3">JCM 12520</strain>
    </source>
</reference>
<dbReference type="RefSeq" id="WP_344909105.1">
    <property type="nucleotide sequence ID" value="NZ_BAAAYO010000007.1"/>
</dbReference>
<sequence>MLVGWNHAGDPRFGQVEADRYADYFTSEFHPPQYAYGSLLARWKRSFGKPFELMMPSEMGSWGEWTVAPAATLRTTAAIAVANGGSISFGHVAYPSGFMRGQVPEAVMNAIGESNAWVQSLEPWLTGAESVPMVAVLYSIESKRMLEASALSGPADDPHLQGIHRILTEGHIHFDIIDETTLLSRIDSYQLLILPDQAYISDPVEQRIREFVRGGGRLLASNRSSLYDAAGERRPDFGLADVLGIGFGDVSRYSVSYFYPIDAAIAEAIPDMPILLKDPAHKALRIEAKEGSDVWARFTDPALEAKTHRHVYHQHAHPAHPTPHPAVVAHTYGKGASLYVSGPIESAYWRTGSPWLRTLYLNGLRRLYPDPFVKVDAPLSVEVNAMRQSSRIVIHFTNVREDKAAGSKTFIEEIVPAGQIEAVVRASADRVYVVPGNTELSFVKEEGQIRFVLPEIGLHAAVILEGTDVKELVENAGKES</sequence>
<dbReference type="Proteomes" id="UP001589619">
    <property type="component" value="Unassembled WGS sequence"/>
</dbReference>
<feature type="domain" description="Beta-galactosidase trimerisation" evidence="1">
    <location>
        <begin position="134"/>
        <end position="230"/>
    </location>
</feature>
<comment type="caution">
    <text evidence="2">The sequence shown here is derived from an EMBL/GenBank/DDBJ whole genome shotgun (WGS) entry which is preliminary data.</text>
</comment>
<dbReference type="Gene3D" id="3.40.50.880">
    <property type="match status" value="1"/>
</dbReference>
<evidence type="ECO:0000259" key="1">
    <source>
        <dbReference type="Pfam" id="PF08532"/>
    </source>
</evidence>
<organism evidence="2 3">
    <name type="scientific">Paenibacillus hodogayensis</name>
    <dbReference type="NCBI Taxonomy" id="279208"/>
    <lineage>
        <taxon>Bacteria</taxon>
        <taxon>Bacillati</taxon>
        <taxon>Bacillota</taxon>
        <taxon>Bacilli</taxon>
        <taxon>Bacillales</taxon>
        <taxon>Paenibacillaceae</taxon>
        <taxon>Paenibacillus</taxon>
    </lineage>
</organism>
<accession>A0ABV5W2Z3</accession>
<dbReference type="EMBL" id="JBHMAG010000017">
    <property type="protein sequence ID" value="MFB9754952.1"/>
    <property type="molecule type" value="Genomic_DNA"/>
</dbReference>
<protein>
    <submittedName>
        <fullName evidence="2">Beta-galactosidase trimerization domain-containing protein</fullName>
    </submittedName>
</protein>
<dbReference type="CDD" id="cd03143">
    <property type="entry name" value="A4_beta-galactosidase_middle_domain"/>
    <property type="match status" value="1"/>
</dbReference>